<dbReference type="eggNOG" id="ENOG5031DUE">
    <property type="taxonomic scope" value="Bacteria"/>
</dbReference>
<dbReference type="RefSeq" id="WP_011765555.1">
    <property type="nucleotide sequence ID" value="NC_008702.1"/>
</dbReference>
<dbReference type="STRING" id="62928.azo1822"/>
<reference evidence="2 3" key="1">
    <citation type="journal article" date="2006" name="Nat. Biotechnol.">
        <title>Complete genome of the mutualistic, N2-fixing grass endophyte Azoarcus sp. strain BH72.</title>
        <authorList>
            <person name="Krause A."/>
            <person name="Ramakumar A."/>
            <person name="Bartels D."/>
            <person name="Battistoni F."/>
            <person name="Bekel T."/>
            <person name="Boch J."/>
            <person name="Boehm M."/>
            <person name="Friedrich F."/>
            <person name="Hurek T."/>
            <person name="Krause L."/>
            <person name="Linke B."/>
            <person name="McHardy A.C."/>
            <person name="Sarkar A."/>
            <person name="Schneiker S."/>
            <person name="Syed A.A."/>
            <person name="Thauer R."/>
            <person name="Vorhoelter F.-J."/>
            <person name="Weidner S."/>
            <person name="Puehler A."/>
            <person name="Reinhold-Hurek B."/>
            <person name="Kaiser O."/>
            <person name="Goesmann A."/>
        </authorList>
    </citation>
    <scope>NUCLEOTIDE SEQUENCE [LARGE SCALE GENOMIC DNA]</scope>
    <source>
        <strain evidence="2 3">BH72</strain>
    </source>
</reference>
<sequence>MKMVEDEVRESAGNGPAAGGAGSHYLTPAVAERAVALVAPMVEAARADPEVVGSGFLYVVVMDPGKPPASASFEDAVLYERAFGDRERWDADYAAFARAKAHLSWRTGRDGRVMQECYPHLLRTGDTVLAGGVCVDGIVVGVSGAFPAFDEAFAGAVAFALRALARHARQAEPAGIALSEAARDPG</sequence>
<proteinExistence type="predicted"/>
<dbReference type="KEGG" id="aoa:dqs_1971"/>
<dbReference type="Proteomes" id="UP000002588">
    <property type="component" value="Chromosome"/>
</dbReference>
<dbReference type="AlphaFoldDB" id="A1K6I4"/>
<feature type="compositionally biased region" description="Basic and acidic residues" evidence="1">
    <location>
        <begin position="1"/>
        <end position="10"/>
    </location>
</feature>
<gene>
    <name evidence="2" type="ordered locus">azo1822</name>
</gene>
<organism evidence="2 3">
    <name type="scientific">Azoarcus sp. (strain BH72)</name>
    <dbReference type="NCBI Taxonomy" id="418699"/>
    <lineage>
        <taxon>Bacteria</taxon>
        <taxon>Pseudomonadati</taxon>
        <taxon>Pseudomonadota</taxon>
        <taxon>Betaproteobacteria</taxon>
        <taxon>Rhodocyclales</taxon>
        <taxon>Zoogloeaceae</taxon>
        <taxon>Azoarcus</taxon>
    </lineage>
</organism>
<dbReference type="KEGG" id="azo:azo1822"/>
<accession>A1K6I4</accession>
<keyword evidence="3" id="KW-1185">Reference proteome</keyword>
<evidence type="ECO:0000256" key="1">
    <source>
        <dbReference type="SAM" id="MobiDB-lite"/>
    </source>
</evidence>
<protein>
    <submittedName>
        <fullName evidence="2">Uncharacterized protein</fullName>
    </submittedName>
</protein>
<dbReference type="EMBL" id="AM406670">
    <property type="protein sequence ID" value="CAL94439.1"/>
    <property type="molecule type" value="Genomic_DNA"/>
</dbReference>
<feature type="region of interest" description="Disordered" evidence="1">
    <location>
        <begin position="1"/>
        <end position="21"/>
    </location>
</feature>
<name>A1K6I4_AZOSB</name>
<dbReference type="HOGENOM" id="CLU_130830_0_0_4"/>
<evidence type="ECO:0000313" key="2">
    <source>
        <dbReference type="EMBL" id="CAL94439.1"/>
    </source>
</evidence>
<evidence type="ECO:0000313" key="3">
    <source>
        <dbReference type="Proteomes" id="UP000002588"/>
    </source>
</evidence>